<dbReference type="InterPro" id="IPR001638">
    <property type="entry name" value="Solute-binding_3/MltF_N"/>
</dbReference>
<keyword evidence="1 2" id="KW-0732">Signal</keyword>
<dbReference type="Proteomes" id="UP001564626">
    <property type="component" value="Unassembled WGS sequence"/>
</dbReference>
<dbReference type="SUPFAM" id="SSF53850">
    <property type="entry name" value="Periplasmic binding protein-like II"/>
    <property type="match status" value="1"/>
</dbReference>
<gene>
    <name evidence="4" type="ORF">AB8O55_19865</name>
</gene>
<feature type="domain" description="Solute-binding protein family 3/N-terminal" evidence="3">
    <location>
        <begin position="45"/>
        <end position="267"/>
    </location>
</feature>
<dbReference type="SMART" id="SM00062">
    <property type="entry name" value="PBPb"/>
    <property type="match status" value="1"/>
</dbReference>
<proteinExistence type="predicted"/>
<reference evidence="4 5" key="1">
    <citation type="submission" date="2024-08" db="EMBL/GenBank/DDBJ databases">
        <title>Genome mining of Saccharopolyspora cebuensis PGLac3 from Nigerian medicinal plant.</title>
        <authorList>
            <person name="Ezeobiora C.E."/>
            <person name="Igbokwe N.H."/>
            <person name="Amin D.H."/>
            <person name="Mendie U.E."/>
        </authorList>
    </citation>
    <scope>NUCLEOTIDE SEQUENCE [LARGE SCALE GENOMIC DNA]</scope>
    <source>
        <strain evidence="4 5">PGLac3</strain>
    </source>
</reference>
<dbReference type="Pfam" id="PF00497">
    <property type="entry name" value="SBP_bac_3"/>
    <property type="match status" value="1"/>
</dbReference>
<keyword evidence="5" id="KW-1185">Reference proteome</keyword>
<dbReference type="PROSITE" id="PS51257">
    <property type="entry name" value="PROKAR_LIPOPROTEIN"/>
    <property type="match status" value="1"/>
</dbReference>
<evidence type="ECO:0000313" key="5">
    <source>
        <dbReference type="Proteomes" id="UP001564626"/>
    </source>
</evidence>
<organism evidence="4 5">
    <name type="scientific">Saccharopolyspora cebuensis</name>
    <dbReference type="NCBI Taxonomy" id="418759"/>
    <lineage>
        <taxon>Bacteria</taxon>
        <taxon>Bacillati</taxon>
        <taxon>Actinomycetota</taxon>
        <taxon>Actinomycetes</taxon>
        <taxon>Pseudonocardiales</taxon>
        <taxon>Pseudonocardiaceae</taxon>
        <taxon>Saccharopolyspora</taxon>
    </lineage>
</organism>
<dbReference type="PANTHER" id="PTHR35936">
    <property type="entry name" value="MEMBRANE-BOUND LYTIC MUREIN TRANSGLYCOSYLASE F"/>
    <property type="match status" value="1"/>
</dbReference>
<dbReference type="Gene3D" id="3.40.190.10">
    <property type="entry name" value="Periplasmic binding protein-like II"/>
    <property type="match status" value="2"/>
</dbReference>
<evidence type="ECO:0000256" key="1">
    <source>
        <dbReference type="ARBA" id="ARBA00022729"/>
    </source>
</evidence>
<comment type="caution">
    <text evidence="4">The sequence shown here is derived from an EMBL/GenBank/DDBJ whole genome shotgun (WGS) entry which is preliminary data.</text>
</comment>
<sequence>MARRRTPRALALLPALALAAAAAGCAEPTTSGTGKGGVALIEPGVLTTCTHLPYEPFQFPQGPEIVGFDVDLVDLIARDLGVEQKIVDAPFDEGIQSGESLNTGQCDVAAAAMTITEERRQNMDFSEPYFDATQALLVKPDSGITDFEQLRGKKLGVQVGTTGFEYAEENKEKFGYEIIVFDDLALQTTAVQTGRIDAAINDNGVLLNFAKQNPDTRVTTEFPTGDQYGIGVRTGNTALLEQVNESLRKAKESGEYDAIYEKWFGTKPQ</sequence>
<accession>A0ABV4CKN5</accession>
<protein>
    <submittedName>
        <fullName evidence="4">Basic amino acid ABC transporter substrate-binding protein</fullName>
    </submittedName>
</protein>
<dbReference type="PANTHER" id="PTHR35936:SF17">
    <property type="entry name" value="ARGININE-BINDING EXTRACELLULAR PROTEIN ARTP"/>
    <property type="match status" value="1"/>
</dbReference>
<dbReference type="EMBL" id="JBGEHV010000040">
    <property type="protein sequence ID" value="MEY8041671.1"/>
    <property type="molecule type" value="Genomic_DNA"/>
</dbReference>
<name>A0ABV4CKN5_9PSEU</name>
<dbReference type="CDD" id="cd13624">
    <property type="entry name" value="PBP2_Arg_Lys_His"/>
    <property type="match status" value="1"/>
</dbReference>
<feature type="chain" id="PRO_5046908533" evidence="2">
    <location>
        <begin position="27"/>
        <end position="269"/>
    </location>
</feature>
<dbReference type="RefSeq" id="WP_345356597.1">
    <property type="nucleotide sequence ID" value="NZ_BAABII010000003.1"/>
</dbReference>
<evidence type="ECO:0000313" key="4">
    <source>
        <dbReference type="EMBL" id="MEY8041671.1"/>
    </source>
</evidence>
<evidence type="ECO:0000259" key="3">
    <source>
        <dbReference type="SMART" id="SM00062"/>
    </source>
</evidence>
<feature type="signal peptide" evidence="2">
    <location>
        <begin position="1"/>
        <end position="26"/>
    </location>
</feature>
<evidence type="ECO:0000256" key="2">
    <source>
        <dbReference type="SAM" id="SignalP"/>
    </source>
</evidence>